<dbReference type="EMBL" id="LT838272">
    <property type="protein sequence ID" value="SMB96597.1"/>
    <property type="molecule type" value="Genomic_DNA"/>
</dbReference>
<dbReference type="RefSeq" id="WP_084665166.1">
    <property type="nucleotide sequence ID" value="NZ_LT838272.1"/>
</dbReference>
<dbReference type="Proteomes" id="UP000192569">
    <property type="component" value="Chromosome I"/>
</dbReference>
<evidence type="ECO:0000313" key="4">
    <source>
        <dbReference type="Proteomes" id="UP000192569"/>
    </source>
</evidence>
<keyword evidence="4" id="KW-1185">Reference proteome</keyword>
<dbReference type="InterPro" id="IPR001543">
    <property type="entry name" value="FliN-like_C"/>
</dbReference>
<reference evidence="3 4" key="1">
    <citation type="submission" date="2017-04" db="EMBL/GenBank/DDBJ databases">
        <authorList>
            <person name="Afonso C.L."/>
            <person name="Miller P.J."/>
            <person name="Scott M.A."/>
            <person name="Spackman E."/>
            <person name="Goraichik I."/>
            <person name="Dimitrov K.M."/>
            <person name="Suarez D.L."/>
            <person name="Swayne D.E."/>
        </authorList>
    </citation>
    <scope>NUCLEOTIDE SEQUENCE [LARGE SCALE GENOMIC DNA]</scope>
    <source>
        <strain evidence="3 4">ToBE</strain>
    </source>
</reference>
<name>A0A1W1VTA2_9FIRM</name>
<dbReference type="AlphaFoldDB" id="A0A1W1VTA2"/>
<dbReference type="GO" id="GO:0071978">
    <property type="term" value="P:bacterial-type flagellum-dependent swarming motility"/>
    <property type="evidence" value="ECO:0007669"/>
    <property type="project" value="TreeGrafter"/>
</dbReference>
<dbReference type="OrthoDB" id="9773459at2"/>
<dbReference type="GO" id="GO:0050918">
    <property type="term" value="P:positive chemotaxis"/>
    <property type="evidence" value="ECO:0007669"/>
    <property type="project" value="TreeGrafter"/>
</dbReference>
<dbReference type="PRINTS" id="PR00956">
    <property type="entry name" value="FLGMOTORFLIN"/>
</dbReference>
<dbReference type="STRING" id="698762.SAMN00808754_1550"/>
<comment type="similarity">
    <text evidence="1">Belongs to the FliN/MopA/SpaO family.</text>
</comment>
<feature type="domain" description="Flagellar motor switch protein FliN-like C-terminal" evidence="2">
    <location>
        <begin position="282"/>
        <end position="351"/>
    </location>
</feature>
<gene>
    <name evidence="3" type="ORF">SAMN00808754_1550</name>
</gene>
<evidence type="ECO:0000313" key="3">
    <source>
        <dbReference type="EMBL" id="SMB96597.1"/>
    </source>
</evidence>
<sequence>MKQLLPLVREFGKKELPSWLAPRLARVLSSRLGFLLGRVVEAVPADGTVLGPGTFVAARGMADGFSAWIALTPLGFVHAVADTLLGGEPLVPDDSSPVTEGEATVLREFFQAAVEAAAEAVGVGNPAEVDVVEAVFRVPEGEYGTVDVALDVFGFPRGILRVVFLAPLREGGAQTRPVLDAVPLTVTVTVESVPVTAGEVASLAPVYLVLLDTADPLAVKISVEGTPVFAGRLGRRGYSFVVKIEGLLEGGLAVQEGNFVPLEVPEVLGDEAPTGEPLGMGRLHRVPLQLTVEVGRVVKTLAEVAELRPGDIIHLNKPSSAPVDLLVNGVVVARGVVVDAGGRYAVQVTEIFRGAQERTAQ</sequence>
<dbReference type="PANTHER" id="PTHR30034">
    <property type="entry name" value="FLAGELLAR MOTOR SWITCH PROTEIN FLIM"/>
    <property type="match status" value="1"/>
</dbReference>
<dbReference type="SUPFAM" id="SSF101801">
    <property type="entry name" value="Surface presentation of antigens (SPOA)"/>
    <property type="match status" value="2"/>
</dbReference>
<dbReference type="InterPro" id="IPR036429">
    <property type="entry name" value="SpoA-like_sf"/>
</dbReference>
<feature type="domain" description="Flagellar motor switch protein FliN-like C-terminal" evidence="2">
    <location>
        <begin position="179"/>
        <end position="248"/>
    </location>
</feature>
<dbReference type="GO" id="GO:0003774">
    <property type="term" value="F:cytoskeletal motor activity"/>
    <property type="evidence" value="ECO:0007669"/>
    <property type="project" value="InterPro"/>
</dbReference>
<protein>
    <submittedName>
        <fullName evidence="3">Flagellar motor switch protein FliN</fullName>
    </submittedName>
</protein>
<organism evidence="3 4">
    <name type="scientific">Thermanaeromonas toyohensis ToBE</name>
    <dbReference type="NCBI Taxonomy" id="698762"/>
    <lineage>
        <taxon>Bacteria</taxon>
        <taxon>Bacillati</taxon>
        <taxon>Bacillota</taxon>
        <taxon>Clostridia</taxon>
        <taxon>Neomoorellales</taxon>
        <taxon>Neomoorellaceae</taxon>
        <taxon>Thermanaeromonas</taxon>
    </lineage>
</organism>
<keyword evidence="3" id="KW-0966">Cell projection</keyword>
<dbReference type="InterPro" id="IPR001172">
    <property type="entry name" value="FliN_T3SS_HrcQb"/>
</dbReference>
<evidence type="ECO:0000256" key="1">
    <source>
        <dbReference type="ARBA" id="ARBA00009226"/>
    </source>
</evidence>
<accession>A0A1W1VTA2</accession>
<proteinExistence type="inferred from homology"/>
<dbReference type="Pfam" id="PF01052">
    <property type="entry name" value="FliMN_C"/>
    <property type="match status" value="2"/>
</dbReference>
<keyword evidence="3" id="KW-0969">Cilium</keyword>
<evidence type="ECO:0000259" key="2">
    <source>
        <dbReference type="Pfam" id="PF01052"/>
    </source>
</evidence>
<keyword evidence="3" id="KW-0282">Flagellum</keyword>
<dbReference type="PANTHER" id="PTHR30034:SF6">
    <property type="entry name" value="YOP PROTEINS TRANSLOCATION PROTEIN Q"/>
    <property type="match status" value="1"/>
</dbReference>
<dbReference type="Gene3D" id="2.30.330.10">
    <property type="entry name" value="SpoA-like"/>
    <property type="match status" value="2"/>
</dbReference>
<dbReference type="GO" id="GO:0009425">
    <property type="term" value="C:bacterial-type flagellum basal body"/>
    <property type="evidence" value="ECO:0007669"/>
    <property type="project" value="InterPro"/>
</dbReference>